<feature type="domain" description="DUF4397" evidence="1">
    <location>
        <begin position="23"/>
        <end position="134"/>
    </location>
</feature>
<organism evidence="2 3">
    <name type="scientific">Undibacterium umbellatum</name>
    <dbReference type="NCBI Taxonomy" id="2762300"/>
    <lineage>
        <taxon>Bacteria</taxon>
        <taxon>Pseudomonadati</taxon>
        <taxon>Pseudomonadota</taxon>
        <taxon>Betaproteobacteria</taxon>
        <taxon>Burkholderiales</taxon>
        <taxon>Oxalobacteraceae</taxon>
        <taxon>Undibacterium</taxon>
    </lineage>
</organism>
<reference evidence="2 3" key="1">
    <citation type="submission" date="2020-08" db="EMBL/GenBank/DDBJ databases">
        <title>Novel species isolated from subtropical streams in China.</title>
        <authorList>
            <person name="Lu H."/>
        </authorList>
    </citation>
    <scope>NUCLEOTIDE SEQUENCE [LARGE SCALE GENOMIC DNA]</scope>
    <source>
        <strain evidence="2 3">NL8W</strain>
    </source>
</reference>
<name>A0ABR6Z5R9_9BURK</name>
<protein>
    <submittedName>
        <fullName evidence="2">Alginate O-acetyltransferase AlgF</fullName>
    </submittedName>
</protein>
<keyword evidence="3" id="KW-1185">Reference proteome</keyword>
<gene>
    <name evidence="2" type="ORF">H8L47_06030</name>
</gene>
<sequence>MPGTSAAQSTGVLYEPEPPADAAYVRIVHLNPNEKIDVLVDGKMRQSGLKQGQFGDYLILRSGPHEIQLHAHQASKKITASRLEVGAAQVVTLAFVDMQKQVNPIVFDDKADLNRMKARLTVYHLADKLGPVNISTADGKTNVFRALAPSSSHSLAVNPIKVELLTCPSANQPAGMGECSSPALQQARAALVLERGDNYSLLLTMDANSALQARLTKNTLESRAAK</sequence>
<evidence type="ECO:0000259" key="1">
    <source>
        <dbReference type="Pfam" id="PF14344"/>
    </source>
</evidence>
<dbReference type="EMBL" id="JACOFX010000002">
    <property type="protein sequence ID" value="MBC3907116.1"/>
    <property type="molecule type" value="Genomic_DNA"/>
</dbReference>
<comment type="caution">
    <text evidence="2">The sequence shown here is derived from an EMBL/GenBank/DDBJ whole genome shotgun (WGS) entry which is preliminary data.</text>
</comment>
<accession>A0ABR6Z5R9</accession>
<proteinExistence type="predicted"/>
<dbReference type="Pfam" id="PF14344">
    <property type="entry name" value="DUF4397"/>
    <property type="match status" value="1"/>
</dbReference>
<evidence type="ECO:0000313" key="2">
    <source>
        <dbReference type="EMBL" id="MBC3907116.1"/>
    </source>
</evidence>
<evidence type="ECO:0000313" key="3">
    <source>
        <dbReference type="Proteomes" id="UP000646911"/>
    </source>
</evidence>
<dbReference type="RefSeq" id="WP_186952326.1">
    <property type="nucleotide sequence ID" value="NZ_JACOFX010000002.1"/>
</dbReference>
<dbReference type="InterPro" id="IPR025510">
    <property type="entry name" value="DUF4397"/>
</dbReference>
<dbReference type="Proteomes" id="UP000646911">
    <property type="component" value="Unassembled WGS sequence"/>
</dbReference>